<dbReference type="GO" id="GO:0050568">
    <property type="term" value="F:protein-glutamine glutaminase activity"/>
    <property type="evidence" value="ECO:0007669"/>
    <property type="project" value="UniProtKB-UniRule"/>
</dbReference>
<dbReference type="AlphaFoldDB" id="A0A2A5JNX0"/>
<keyword evidence="5" id="KW-1185">Reference proteome</keyword>
<evidence type="ECO:0000256" key="2">
    <source>
        <dbReference type="ARBA" id="ARBA00022801"/>
    </source>
</evidence>
<gene>
    <name evidence="3" type="primary">cheD</name>
    <name evidence="4" type="ORF">CEX98_13875</name>
</gene>
<dbReference type="EC" id="3.5.1.44" evidence="3"/>
<dbReference type="InterPro" id="IPR005659">
    <property type="entry name" value="Chemorcpt_Glu_NH3ase_CheD"/>
</dbReference>
<comment type="caution">
    <text evidence="4">The sequence shown here is derived from an EMBL/GenBank/DDBJ whole genome shotgun (WGS) entry which is preliminary data.</text>
</comment>
<evidence type="ECO:0000256" key="3">
    <source>
        <dbReference type="HAMAP-Rule" id="MF_01440"/>
    </source>
</evidence>
<dbReference type="InterPro" id="IPR011324">
    <property type="entry name" value="Cytotoxic_necrot_fac-like_cat"/>
</dbReference>
<evidence type="ECO:0000256" key="1">
    <source>
        <dbReference type="ARBA" id="ARBA00022500"/>
    </source>
</evidence>
<dbReference type="EMBL" id="NKHF01000062">
    <property type="protein sequence ID" value="PCK31143.1"/>
    <property type="molecule type" value="Genomic_DNA"/>
</dbReference>
<dbReference type="OrthoDB" id="9807202at2"/>
<dbReference type="SUPFAM" id="SSF64438">
    <property type="entry name" value="CNF1/YfiH-like putative cysteine hydrolases"/>
    <property type="match status" value="1"/>
</dbReference>
<dbReference type="CDD" id="cd16352">
    <property type="entry name" value="CheD"/>
    <property type="match status" value="1"/>
</dbReference>
<dbReference type="Proteomes" id="UP000228621">
    <property type="component" value="Unassembled WGS sequence"/>
</dbReference>
<reference evidence="5" key="1">
    <citation type="journal article" date="2019" name="Genome Announc.">
        <title>Draft Genome Sequence of Pseudoalteromonas piscicida Strain 36Y ROTHPW, an Hypersaline Seawater Isolate from the South Coast of Sonora, Mexico.</title>
        <authorList>
            <person name="Sanchez-Diaz R."/>
            <person name="Molina-Garza Z.J."/>
            <person name="Cruz-Suarez L.E."/>
            <person name="Selvin J."/>
            <person name="Kiran G.S."/>
            <person name="Ibarra-Gamez J.C."/>
            <person name="Gomez-Gil B."/>
            <person name="Galaviz-Silva L."/>
        </authorList>
    </citation>
    <scope>NUCLEOTIDE SEQUENCE [LARGE SCALE GENOMIC DNA]</scope>
    <source>
        <strain evidence="5">36Y_RITHPW</strain>
    </source>
</reference>
<dbReference type="PANTHER" id="PTHR35147:SF3">
    <property type="entry name" value="CHEMORECEPTOR GLUTAMINE DEAMIDASE CHED 1-RELATED"/>
    <property type="match status" value="1"/>
</dbReference>
<proteinExistence type="inferred from homology"/>
<protein>
    <recommendedName>
        <fullName evidence="3">Probable chemoreceptor glutamine deamidase CheD</fullName>
        <ecNumber evidence="3">3.5.1.44</ecNumber>
    </recommendedName>
</protein>
<organism evidence="4 5">
    <name type="scientific">Pseudoalteromonas piscicida</name>
    <dbReference type="NCBI Taxonomy" id="43662"/>
    <lineage>
        <taxon>Bacteria</taxon>
        <taxon>Pseudomonadati</taxon>
        <taxon>Pseudomonadota</taxon>
        <taxon>Gammaproteobacteria</taxon>
        <taxon>Alteromonadales</taxon>
        <taxon>Pseudoalteromonadaceae</taxon>
        <taxon>Pseudoalteromonas</taxon>
    </lineage>
</organism>
<accession>A0A2A5JNX0</accession>
<keyword evidence="1 3" id="KW-0145">Chemotaxis</keyword>
<comment type="catalytic activity">
    <reaction evidence="3">
        <text>L-glutaminyl-[protein] + H2O = L-glutamyl-[protein] + NH4(+)</text>
        <dbReference type="Rhea" id="RHEA:16441"/>
        <dbReference type="Rhea" id="RHEA-COMP:10207"/>
        <dbReference type="Rhea" id="RHEA-COMP:10208"/>
        <dbReference type="ChEBI" id="CHEBI:15377"/>
        <dbReference type="ChEBI" id="CHEBI:28938"/>
        <dbReference type="ChEBI" id="CHEBI:29973"/>
        <dbReference type="ChEBI" id="CHEBI:30011"/>
        <dbReference type="EC" id="3.5.1.44"/>
    </reaction>
</comment>
<evidence type="ECO:0000313" key="4">
    <source>
        <dbReference type="EMBL" id="PCK31143.1"/>
    </source>
</evidence>
<evidence type="ECO:0000313" key="5">
    <source>
        <dbReference type="Proteomes" id="UP000228621"/>
    </source>
</evidence>
<dbReference type="InterPro" id="IPR038592">
    <property type="entry name" value="CheD-like_sf"/>
</dbReference>
<dbReference type="Gene3D" id="3.30.1330.200">
    <property type="match status" value="1"/>
</dbReference>
<dbReference type="PANTHER" id="PTHR35147">
    <property type="entry name" value="CHEMORECEPTOR GLUTAMINE DEAMIDASE CHED-RELATED"/>
    <property type="match status" value="1"/>
</dbReference>
<name>A0A2A5JNX0_PSEO7</name>
<dbReference type="HAMAP" id="MF_01440">
    <property type="entry name" value="CheD"/>
    <property type="match status" value="1"/>
</dbReference>
<keyword evidence="2 3" id="KW-0378">Hydrolase</keyword>
<comment type="function">
    <text evidence="3">Probably deamidates glutamine residues to glutamate on methyl-accepting chemotaxis receptors (MCPs), playing an important role in chemotaxis.</text>
</comment>
<comment type="similarity">
    <text evidence="3">Belongs to the CheD family.</text>
</comment>
<dbReference type="Pfam" id="PF03975">
    <property type="entry name" value="CheD"/>
    <property type="match status" value="1"/>
</dbReference>
<dbReference type="GO" id="GO:0006935">
    <property type="term" value="P:chemotaxis"/>
    <property type="evidence" value="ECO:0007669"/>
    <property type="project" value="UniProtKB-UniRule"/>
</dbReference>
<sequence>MLSVYCMNKRTVYIEPGDFAAGLKLTDSYKTILGSCVSAVFWEPNTQFFAMCHFLLPKAPAVQTGQLGRYGNQVLPEMLRLAKGASVELNDMQVYLFGGASSEKTRGLAERFKVASNNLRYALRFVEHYGLKLVHQDIGGHCGRRVLVDANTGAFACQMVESAEYGVAYGQKN</sequence>